<dbReference type="NCBIfam" id="TIGR02537">
    <property type="entry name" value="arch_flag_Nterm"/>
    <property type="match status" value="1"/>
</dbReference>
<feature type="domain" description="Archaeal Type IV pilin N-terminal" evidence="2">
    <location>
        <begin position="15"/>
        <end position="97"/>
    </location>
</feature>
<keyword evidence="1" id="KW-0812">Transmembrane</keyword>
<accession>A0ABD5Z679</accession>
<keyword evidence="1" id="KW-1133">Transmembrane helix</keyword>
<keyword evidence="1" id="KW-0472">Membrane</keyword>
<dbReference type="Proteomes" id="UP001596447">
    <property type="component" value="Unassembled WGS sequence"/>
</dbReference>
<proteinExistence type="predicted"/>
<name>A0ABD5Z679_9EURY</name>
<evidence type="ECO:0000259" key="2">
    <source>
        <dbReference type="Pfam" id="PF07790"/>
    </source>
</evidence>
<organism evidence="3 4">
    <name type="scientific">Halospeciosus flavus</name>
    <dbReference type="NCBI Taxonomy" id="3032283"/>
    <lineage>
        <taxon>Archaea</taxon>
        <taxon>Methanobacteriati</taxon>
        <taxon>Methanobacteriota</taxon>
        <taxon>Stenosarchaea group</taxon>
        <taxon>Halobacteria</taxon>
        <taxon>Halobacteriales</taxon>
        <taxon>Halobacteriaceae</taxon>
        <taxon>Halospeciosus</taxon>
    </lineage>
</organism>
<dbReference type="AlphaFoldDB" id="A0ABD5Z679"/>
<dbReference type="Pfam" id="PF07790">
    <property type="entry name" value="Pilin_N"/>
    <property type="match status" value="1"/>
</dbReference>
<evidence type="ECO:0000256" key="1">
    <source>
        <dbReference type="SAM" id="Phobius"/>
    </source>
</evidence>
<gene>
    <name evidence="3" type="ORF">ACFQJ9_15190</name>
</gene>
<dbReference type="PANTHER" id="PTHR38138">
    <property type="entry name" value="VNG6441H"/>
    <property type="match status" value="1"/>
</dbReference>
<feature type="transmembrane region" description="Helical" evidence="1">
    <location>
        <begin position="20"/>
        <end position="42"/>
    </location>
</feature>
<dbReference type="EMBL" id="JBHTAR010000011">
    <property type="protein sequence ID" value="MFC7200739.1"/>
    <property type="molecule type" value="Genomic_DNA"/>
</dbReference>
<protein>
    <submittedName>
        <fullName evidence="3">Type IV pilin N-terminal domain-containing protein</fullName>
    </submittedName>
</protein>
<keyword evidence="4" id="KW-1185">Reference proteome</keyword>
<reference evidence="3 4" key="1">
    <citation type="journal article" date="2019" name="Int. J. Syst. Evol. Microbiol.">
        <title>The Global Catalogue of Microorganisms (GCM) 10K type strain sequencing project: providing services to taxonomists for standard genome sequencing and annotation.</title>
        <authorList>
            <consortium name="The Broad Institute Genomics Platform"/>
            <consortium name="The Broad Institute Genome Sequencing Center for Infectious Disease"/>
            <person name="Wu L."/>
            <person name="Ma J."/>
        </authorList>
    </citation>
    <scope>NUCLEOTIDE SEQUENCE [LARGE SCALE GENOMIC DNA]</scope>
    <source>
        <strain evidence="3 4">XZGYJ-43</strain>
    </source>
</reference>
<dbReference type="InterPro" id="IPR013373">
    <property type="entry name" value="Flagellin/pilin_N_arc"/>
</dbReference>
<sequence>MKIDIPELDLSDDSRGVSPVIGVILMVAITVILAAVIGAFVLDLGSNLGSTGPTAQLTVSDASADFATGTAGSDFAYIEHKGGDAIVASEVKVLIKQGGETQVTLNPASGGASSNMIVAGSSSSTSSVGASSELTVGSTWYISADGTGTSAVSDGEYTIQVVHTPSQSILISSKVQIS</sequence>
<comment type="caution">
    <text evidence="3">The sequence shown here is derived from an EMBL/GenBank/DDBJ whole genome shotgun (WGS) entry which is preliminary data.</text>
</comment>
<dbReference type="InterPro" id="IPR012859">
    <property type="entry name" value="Pilin_N_archaeal"/>
</dbReference>
<dbReference type="PANTHER" id="PTHR38138:SF1">
    <property type="entry name" value="ARCHAEAL TYPE IV PILIN N-TERMINAL DOMAIN-CONTAINING PROTEIN"/>
    <property type="match status" value="1"/>
</dbReference>
<evidence type="ECO:0000313" key="3">
    <source>
        <dbReference type="EMBL" id="MFC7200739.1"/>
    </source>
</evidence>
<evidence type="ECO:0000313" key="4">
    <source>
        <dbReference type="Proteomes" id="UP001596447"/>
    </source>
</evidence>
<dbReference type="RefSeq" id="WP_279527507.1">
    <property type="nucleotide sequence ID" value="NZ_CP122312.1"/>
</dbReference>